<keyword evidence="2" id="KW-1185">Reference proteome</keyword>
<comment type="caution">
    <text evidence="1">The sequence shown here is derived from an EMBL/GenBank/DDBJ whole genome shotgun (WGS) entry which is preliminary data.</text>
</comment>
<sequence length="54" mass="5759">NVGASCTIKLSNFLNTALSDLHNAYPQFSVTGPSRVVGNNSEVFSSRGHQYACV</sequence>
<name>A0A8J2KGJ5_9HEXA</name>
<reference evidence="1" key="1">
    <citation type="submission" date="2021-06" db="EMBL/GenBank/DDBJ databases">
        <authorList>
            <person name="Hodson N. C."/>
            <person name="Mongue J. A."/>
            <person name="Jaron S. K."/>
        </authorList>
    </citation>
    <scope>NUCLEOTIDE SEQUENCE</scope>
</reference>
<dbReference type="EMBL" id="CAJVCH010276559">
    <property type="protein sequence ID" value="CAG7734799.1"/>
    <property type="molecule type" value="Genomic_DNA"/>
</dbReference>
<accession>A0A8J2KGJ5</accession>
<evidence type="ECO:0000313" key="2">
    <source>
        <dbReference type="Proteomes" id="UP000708208"/>
    </source>
</evidence>
<organism evidence="1 2">
    <name type="scientific">Allacma fusca</name>
    <dbReference type="NCBI Taxonomy" id="39272"/>
    <lineage>
        <taxon>Eukaryota</taxon>
        <taxon>Metazoa</taxon>
        <taxon>Ecdysozoa</taxon>
        <taxon>Arthropoda</taxon>
        <taxon>Hexapoda</taxon>
        <taxon>Collembola</taxon>
        <taxon>Symphypleona</taxon>
        <taxon>Sminthuridae</taxon>
        <taxon>Allacma</taxon>
    </lineage>
</organism>
<proteinExistence type="predicted"/>
<gene>
    <name evidence="1" type="ORF">AFUS01_LOCUS23169</name>
</gene>
<protein>
    <submittedName>
        <fullName evidence="1">Uncharacterized protein</fullName>
    </submittedName>
</protein>
<dbReference type="AlphaFoldDB" id="A0A8J2KGJ5"/>
<feature type="non-terminal residue" evidence="1">
    <location>
        <position position="1"/>
    </location>
</feature>
<evidence type="ECO:0000313" key="1">
    <source>
        <dbReference type="EMBL" id="CAG7734799.1"/>
    </source>
</evidence>
<dbReference type="Proteomes" id="UP000708208">
    <property type="component" value="Unassembled WGS sequence"/>
</dbReference>